<dbReference type="RefSeq" id="WP_112143228.1">
    <property type="nucleotide sequence ID" value="NZ_PRLC01000001.1"/>
</dbReference>
<evidence type="ECO:0000313" key="1">
    <source>
        <dbReference type="EMBL" id="RAW63497.1"/>
    </source>
</evidence>
<dbReference type="AlphaFoldDB" id="A0A329UP35"/>
<proteinExistence type="predicted"/>
<sequence>MQWNDHSRLTGQHAFLGASKYHWLNYDAQRLADAYMNFQAKEKGTRLHAFAAECITLRQKLPKSKKTLNAYVNDAIGFRMDPEMVLYYSENCFGTADAIAFNDNLLRIHDLKTGAVPAHMEQLFIYAALFCMEYHINPKDIQFETRIYQNDDIWIENPTCEDIDPIIEKIREFDKVIADLKLGAVAVA</sequence>
<evidence type="ECO:0000313" key="2">
    <source>
        <dbReference type="Proteomes" id="UP000250429"/>
    </source>
</evidence>
<evidence type="ECO:0008006" key="3">
    <source>
        <dbReference type="Google" id="ProtNLM"/>
    </source>
</evidence>
<dbReference type="Proteomes" id="UP000250429">
    <property type="component" value="Unassembled WGS sequence"/>
</dbReference>
<accession>A0A329UP35</accession>
<comment type="caution">
    <text evidence="1">The sequence shown here is derived from an EMBL/GenBank/DDBJ whole genome shotgun (WGS) entry which is preliminary data.</text>
</comment>
<name>A0A329UP35_9FIRM</name>
<dbReference type="EMBL" id="PRLC01000001">
    <property type="protein sequence ID" value="RAW63497.1"/>
    <property type="molecule type" value="Genomic_DNA"/>
</dbReference>
<reference evidence="1 2" key="1">
    <citation type="submission" date="2018-02" db="EMBL/GenBank/DDBJ databases">
        <title>Complete genome sequencing of Faecalibacterium prausnitzii strains isolated from the human gut.</title>
        <authorList>
            <person name="Fitzgerald B.C."/>
            <person name="Shkoporov A.N."/>
            <person name="Ross P.R."/>
            <person name="Hill C."/>
        </authorList>
    </citation>
    <scope>NUCLEOTIDE SEQUENCE [LARGE SCALE GENOMIC DNA]</scope>
    <source>
        <strain evidence="1 2">APC922/41-1</strain>
    </source>
</reference>
<protein>
    <recommendedName>
        <fullName evidence="3">DUF2800 domain-containing protein</fullName>
    </recommendedName>
</protein>
<keyword evidence="2" id="KW-1185">Reference proteome</keyword>
<gene>
    <name evidence="1" type="ORF">C4N23_00325</name>
</gene>
<organism evidence="1 2">
    <name type="scientific">Faecalibacterium hattorii</name>
    <dbReference type="NCBI Taxonomy" id="2935520"/>
    <lineage>
        <taxon>Bacteria</taxon>
        <taxon>Bacillati</taxon>
        <taxon>Bacillota</taxon>
        <taxon>Clostridia</taxon>
        <taxon>Eubacteriales</taxon>
        <taxon>Oscillospiraceae</taxon>
        <taxon>Faecalibacterium</taxon>
    </lineage>
</organism>